<evidence type="ECO:0000313" key="3">
    <source>
        <dbReference type="EMBL" id="QSE97353.1"/>
    </source>
</evidence>
<reference evidence="3" key="1">
    <citation type="submission" date="2021-02" db="EMBL/GenBank/DDBJ databases">
        <title>Fulvivirga sp. S481 isolated from sea water.</title>
        <authorList>
            <person name="Bae S.S."/>
            <person name="Baek K."/>
        </authorList>
    </citation>
    <scope>NUCLEOTIDE SEQUENCE</scope>
    <source>
        <strain evidence="3">S481</strain>
    </source>
</reference>
<dbReference type="Proteomes" id="UP000662783">
    <property type="component" value="Chromosome"/>
</dbReference>
<name>A0A974WL33_9BACT</name>
<dbReference type="EMBL" id="CP070608">
    <property type="protein sequence ID" value="QSE97353.1"/>
    <property type="molecule type" value="Genomic_DNA"/>
</dbReference>
<dbReference type="InterPro" id="IPR023881">
    <property type="entry name" value="Thiol_BshA"/>
</dbReference>
<dbReference type="Gene3D" id="3.40.50.2000">
    <property type="entry name" value="Glycogen Phosphorylase B"/>
    <property type="match status" value="2"/>
</dbReference>
<dbReference type="InterPro" id="IPR028098">
    <property type="entry name" value="Glyco_trans_4-like_N"/>
</dbReference>
<dbReference type="PANTHER" id="PTHR45947:SF3">
    <property type="entry name" value="SULFOQUINOVOSYL TRANSFERASE SQD2"/>
    <property type="match status" value="1"/>
</dbReference>
<dbReference type="InterPro" id="IPR001296">
    <property type="entry name" value="Glyco_trans_1"/>
</dbReference>
<dbReference type="GO" id="GO:0016757">
    <property type="term" value="F:glycosyltransferase activity"/>
    <property type="evidence" value="ECO:0007669"/>
    <property type="project" value="InterPro"/>
</dbReference>
<organism evidence="3 4">
    <name type="scientific">Fulvivirga lutea</name>
    <dbReference type="NCBI Taxonomy" id="2810512"/>
    <lineage>
        <taxon>Bacteria</taxon>
        <taxon>Pseudomonadati</taxon>
        <taxon>Bacteroidota</taxon>
        <taxon>Cytophagia</taxon>
        <taxon>Cytophagales</taxon>
        <taxon>Fulvivirgaceae</taxon>
        <taxon>Fulvivirga</taxon>
    </lineage>
</organism>
<proteinExistence type="predicted"/>
<evidence type="ECO:0000313" key="4">
    <source>
        <dbReference type="Proteomes" id="UP000662783"/>
    </source>
</evidence>
<protein>
    <submittedName>
        <fullName evidence="3">N-acetyl-alpha-D-glucosaminyl L-malate synthase BshA</fullName>
    </submittedName>
</protein>
<dbReference type="KEGG" id="fuv:JR347_17485"/>
<evidence type="ECO:0000259" key="1">
    <source>
        <dbReference type="Pfam" id="PF00534"/>
    </source>
</evidence>
<gene>
    <name evidence="3" type="primary">bshA</name>
    <name evidence="3" type="ORF">JR347_17485</name>
</gene>
<sequence>MKIGIVCYPTFGGSGVVATELGKALAKEGHQIHFITYSQPTRLDFFNQNLFYHEVTIRNYPLFDYAPYELALASKMVDVVKYEKLDLLHVHYAIPHASAAYMAKQILKTHGINIPVITTLHGTDITLVGKDASYEPVVTFSINASDGVTAVSEDLRKDTYEHFDITKDIEVIPNFIDLERFKKQKKEHFKKAICPNDEKLLVHTSNFRKVKRVDDVVKVFHNIRKIIPAKLLLVGDGPERTHIEALCRELGDCDDIRFLGKLEQVEEVLSVADLFIMPSEKESFGLAALEAMACEVPVISTKAGGIPELNIQGKTGFLSKVGDVEDMTKNALYILDPANLPEFKKNALNRAKEFDISRILPLYENLYEKVVANTKKMQLNELL</sequence>
<dbReference type="RefSeq" id="WP_205721864.1">
    <property type="nucleotide sequence ID" value="NZ_CP070608.1"/>
</dbReference>
<dbReference type="GO" id="GO:0071793">
    <property type="term" value="P:bacillithiol biosynthetic process"/>
    <property type="evidence" value="ECO:0007669"/>
    <property type="project" value="InterPro"/>
</dbReference>
<evidence type="ECO:0000259" key="2">
    <source>
        <dbReference type="Pfam" id="PF13439"/>
    </source>
</evidence>
<dbReference type="SUPFAM" id="SSF53756">
    <property type="entry name" value="UDP-Glycosyltransferase/glycogen phosphorylase"/>
    <property type="match status" value="1"/>
</dbReference>
<keyword evidence="4" id="KW-1185">Reference proteome</keyword>
<feature type="domain" description="Glycosyltransferase subfamily 4-like N-terminal" evidence="2">
    <location>
        <begin position="11"/>
        <end position="180"/>
    </location>
</feature>
<dbReference type="Pfam" id="PF00534">
    <property type="entry name" value="Glycos_transf_1"/>
    <property type="match status" value="1"/>
</dbReference>
<dbReference type="AlphaFoldDB" id="A0A974WL33"/>
<feature type="domain" description="Glycosyl transferase family 1" evidence="1">
    <location>
        <begin position="185"/>
        <end position="339"/>
    </location>
</feature>
<dbReference type="Pfam" id="PF13439">
    <property type="entry name" value="Glyco_transf_4"/>
    <property type="match status" value="1"/>
</dbReference>
<dbReference type="NCBIfam" id="TIGR03999">
    <property type="entry name" value="thiol_BshA"/>
    <property type="match status" value="1"/>
</dbReference>
<dbReference type="PANTHER" id="PTHR45947">
    <property type="entry name" value="SULFOQUINOVOSYL TRANSFERASE SQD2"/>
    <property type="match status" value="1"/>
</dbReference>
<dbReference type="InterPro" id="IPR050194">
    <property type="entry name" value="Glycosyltransferase_grp1"/>
</dbReference>
<accession>A0A974WL33</accession>